<name>A0A232ETB3_9HYME</name>
<reference evidence="1 2" key="1">
    <citation type="journal article" date="2017" name="Curr. Biol.">
        <title>The Evolution of Venom by Co-option of Single-Copy Genes.</title>
        <authorList>
            <person name="Martinson E.O."/>
            <person name="Mrinalini"/>
            <person name="Kelkar Y.D."/>
            <person name="Chang C.H."/>
            <person name="Werren J.H."/>
        </authorList>
    </citation>
    <scope>NUCLEOTIDE SEQUENCE [LARGE SCALE GENOMIC DNA]</scope>
    <source>
        <strain evidence="1 2">Alberta</strain>
        <tissue evidence="1">Whole body</tissue>
    </source>
</reference>
<accession>A0A232ETB3</accession>
<proteinExistence type="predicted"/>
<keyword evidence="2" id="KW-1185">Reference proteome</keyword>
<evidence type="ECO:0000313" key="2">
    <source>
        <dbReference type="Proteomes" id="UP000215335"/>
    </source>
</evidence>
<comment type="caution">
    <text evidence="1">The sequence shown here is derived from an EMBL/GenBank/DDBJ whole genome shotgun (WGS) entry which is preliminary data.</text>
</comment>
<dbReference type="AlphaFoldDB" id="A0A232ETB3"/>
<organism evidence="1 2">
    <name type="scientific">Trichomalopsis sarcophagae</name>
    <dbReference type="NCBI Taxonomy" id="543379"/>
    <lineage>
        <taxon>Eukaryota</taxon>
        <taxon>Metazoa</taxon>
        <taxon>Ecdysozoa</taxon>
        <taxon>Arthropoda</taxon>
        <taxon>Hexapoda</taxon>
        <taxon>Insecta</taxon>
        <taxon>Pterygota</taxon>
        <taxon>Neoptera</taxon>
        <taxon>Endopterygota</taxon>
        <taxon>Hymenoptera</taxon>
        <taxon>Apocrita</taxon>
        <taxon>Proctotrupomorpha</taxon>
        <taxon>Chalcidoidea</taxon>
        <taxon>Pteromalidae</taxon>
        <taxon>Pteromalinae</taxon>
        <taxon>Trichomalopsis</taxon>
    </lineage>
</organism>
<dbReference type="Proteomes" id="UP000215335">
    <property type="component" value="Unassembled WGS sequence"/>
</dbReference>
<protein>
    <submittedName>
        <fullName evidence="1">Uncharacterized protein</fullName>
    </submittedName>
</protein>
<feature type="non-terminal residue" evidence="1">
    <location>
        <position position="1"/>
    </location>
</feature>
<evidence type="ECO:0000313" key="1">
    <source>
        <dbReference type="EMBL" id="OXU21557.1"/>
    </source>
</evidence>
<sequence>TVPAKSSKHFASFKKESIFPNHLQSQAQFGISLQKVIRLKNSSRNLERKNIWYINPRCARPKET</sequence>
<dbReference type="EMBL" id="NNAY01002320">
    <property type="protein sequence ID" value="OXU21557.1"/>
    <property type="molecule type" value="Genomic_DNA"/>
</dbReference>
<gene>
    <name evidence="1" type="ORF">TSAR_013839</name>
</gene>